<reference evidence="1" key="2">
    <citation type="journal article" date="2015" name="Data Brief">
        <title>Shoot transcriptome of the giant reed, Arundo donax.</title>
        <authorList>
            <person name="Barrero R.A."/>
            <person name="Guerrero F.D."/>
            <person name="Moolhuijzen P."/>
            <person name="Goolsby J.A."/>
            <person name="Tidwell J."/>
            <person name="Bellgard S.E."/>
            <person name="Bellgard M.I."/>
        </authorList>
    </citation>
    <scope>NUCLEOTIDE SEQUENCE</scope>
    <source>
        <tissue evidence="1">Shoot tissue taken approximately 20 cm above the soil surface</tissue>
    </source>
</reference>
<name>A0A0A9GR35_ARUDO</name>
<dbReference type="AlphaFoldDB" id="A0A0A9GR35"/>
<dbReference type="EMBL" id="GBRH01172002">
    <property type="protein sequence ID" value="JAE25894.1"/>
    <property type="molecule type" value="Transcribed_RNA"/>
</dbReference>
<evidence type="ECO:0000313" key="1">
    <source>
        <dbReference type="EMBL" id="JAE25894.1"/>
    </source>
</evidence>
<reference evidence="1" key="1">
    <citation type="submission" date="2014-09" db="EMBL/GenBank/DDBJ databases">
        <authorList>
            <person name="Magalhaes I.L.F."/>
            <person name="Oliveira U."/>
            <person name="Santos F.R."/>
            <person name="Vidigal T.H.D.A."/>
            <person name="Brescovit A.D."/>
            <person name="Santos A.J."/>
        </authorList>
    </citation>
    <scope>NUCLEOTIDE SEQUENCE</scope>
    <source>
        <tissue evidence="1">Shoot tissue taken approximately 20 cm above the soil surface</tissue>
    </source>
</reference>
<organism evidence="1">
    <name type="scientific">Arundo donax</name>
    <name type="common">Giant reed</name>
    <name type="synonym">Donax arundinaceus</name>
    <dbReference type="NCBI Taxonomy" id="35708"/>
    <lineage>
        <taxon>Eukaryota</taxon>
        <taxon>Viridiplantae</taxon>
        <taxon>Streptophyta</taxon>
        <taxon>Embryophyta</taxon>
        <taxon>Tracheophyta</taxon>
        <taxon>Spermatophyta</taxon>
        <taxon>Magnoliopsida</taxon>
        <taxon>Liliopsida</taxon>
        <taxon>Poales</taxon>
        <taxon>Poaceae</taxon>
        <taxon>PACMAD clade</taxon>
        <taxon>Arundinoideae</taxon>
        <taxon>Arundineae</taxon>
        <taxon>Arundo</taxon>
    </lineage>
</organism>
<accession>A0A0A9GR35</accession>
<protein>
    <submittedName>
        <fullName evidence="1">Lg3</fullName>
    </submittedName>
</protein>
<proteinExistence type="predicted"/>
<sequence length="34" mass="3926">MRQLSDLIDFIPTDFLSILTRQMDHLHTPGPTTD</sequence>